<dbReference type="eggNOG" id="COG5471">
    <property type="taxonomic scope" value="Bacteria"/>
</dbReference>
<organism evidence="1 2">
    <name type="scientific">Arenimonas oryziterrae DSM 21050 = YC6267</name>
    <dbReference type="NCBI Taxonomy" id="1121015"/>
    <lineage>
        <taxon>Bacteria</taxon>
        <taxon>Pseudomonadati</taxon>
        <taxon>Pseudomonadota</taxon>
        <taxon>Gammaproteobacteria</taxon>
        <taxon>Lysobacterales</taxon>
        <taxon>Lysobacteraceae</taxon>
        <taxon>Arenimonas</taxon>
    </lineage>
</organism>
<keyword evidence="2" id="KW-1185">Reference proteome</keyword>
<dbReference type="AlphaFoldDB" id="A0A091AT39"/>
<accession>A0A091AT39</accession>
<evidence type="ECO:0008006" key="3">
    <source>
        <dbReference type="Google" id="ProtNLM"/>
    </source>
</evidence>
<sequence>MKNYQQPGKVVDYTNGTGSAIAAGSIVKMGNTLGIAAVNIAAGATGSVAIEGVFSGVPKVSAAVFVVGEKLVFDVSANSGAGAFDDSAATPATGDITGAAIAMVAGANNETTCTIKLTPGNTTVT</sequence>
<dbReference type="Proteomes" id="UP000029385">
    <property type="component" value="Unassembled WGS sequence"/>
</dbReference>
<evidence type="ECO:0000313" key="1">
    <source>
        <dbReference type="EMBL" id="KFN42332.1"/>
    </source>
</evidence>
<dbReference type="PATRIC" id="fig|1121015.4.peg.2301"/>
<proteinExistence type="predicted"/>
<dbReference type="OrthoDB" id="8908564at2"/>
<evidence type="ECO:0000313" key="2">
    <source>
        <dbReference type="Proteomes" id="UP000029385"/>
    </source>
</evidence>
<protein>
    <recommendedName>
        <fullName evidence="3">Recombinase RecA</fullName>
    </recommendedName>
</protein>
<dbReference type="RefSeq" id="WP_022970478.1">
    <property type="nucleotide sequence ID" value="NZ_ATVD01000008.1"/>
</dbReference>
<dbReference type="EMBL" id="AVCI01000011">
    <property type="protein sequence ID" value="KFN42332.1"/>
    <property type="molecule type" value="Genomic_DNA"/>
</dbReference>
<gene>
    <name evidence="1" type="ORF">N789_14170</name>
</gene>
<dbReference type="InterPro" id="IPR011231">
    <property type="entry name" value="Phage_VT1-Sakai_H0018"/>
</dbReference>
<dbReference type="STRING" id="1121015.GCA_000420545_02889"/>
<name>A0A091AT39_9GAMM</name>
<reference evidence="1 2" key="1">
    <citation type="submission" date="2013-09" db="EMBL/GenBank/DDBJ databases">
        <title>Genome sequencing of Arenimonas oryziterrae.</title>
        <authorList>
            <person name="Chen F."/>
            <person name="Wang G."/>
        </authorList>
    </citation>
    <scope>NUCLEOTIDE SEQUENCE [LARGE SCALE GENOMIC DNA]</scope>
    <source>
        <strain evidence="1 2">YC6267</strain>
    </source>
</reference>
<comment type="caution">
    <text evidence="1">The sequence shown here is derived from an EMBL/GenBank/DDBJ whole genome shotgun (WGS) entry which is preliminary data.</text>
</comment>
<dbReference type="Pfam" id="PF09956">
    <property type="entry name" value="Phage_cement_2"/>
    <property type="match status" value="1"/>
</dbReference>